<dbReference type="Gene3D" id="3.40.50.300">
    <property type="entry name" value="P-loop containing nucleotide triphosphate hydrolases"/>
    <property type="match status" value="1"/>
</dbReference>
<dbReference type="GO" id="GO:0009190">
    <property type="term" value="P:cyclic nucleotide biosynthetic process"/>
    <property type="evidence" value="ECO:0007669"/>
    <property type="project" value="InterPro"/>
</dbReference>
<reference evidence="4" key="3">
    <citation type="journal article" date="2022" name="BMC Genomics">
        <title>Comparative genome analysis of mycobacteria focusing on tRNA and non-coding RNA.</title>
        <authorList>
            <person name="Behra P.R.K."/>
            <person name="Pettersson B.M.F."/>
            <person name="Ramesh M."/>
            <person name="Das S."/>
            <person name="Dasgupta S."/>
            <person name="Kirsebom L.A."/>
        </authorList>
    </citation>
    <scope>NUCLEOTIDE SEQUENCE</scope>
    <source>
        <strain evidence="4">CCUG 55640</strain>
    </source>
</reference>
<dbReference type="CDD" id="cd07302">
    <property type="entry name" value="CHD"/>
    <property type="match status" value="1"/>
</dbReference>
<keyword evidence="2" id="KW-0067">ATP-binding</keyword>
<dbReference type="Pfam" id="PF00211">
    <property type="entry name" value="Guanylate_cyc"/>
    <property type="match status" value="1"/>
</dbReference>
<dbReference type="PROSITE" id="PS50125">
    <property type="entry name" value="GUANYLATE_CYCLASE_2"/>
    <property type="match status" value="1"/>
</dbReference>
<dbReference type="GO" id="GO:0035556">
    <property type="term" value="P:intracellular signal transduction"/>
    <property type="evidence" value="ECO:0007669"/>
    <property type="project" value="InterPro"/>
</dbReference>
<gene>
    <name evidence="5" type="ORF">BST11_24230</name>
    <name evidence="4" type="ORF">H7K38_04255</name>
</gene>
<dbReference type="Proteomes" id="UP000192319">
    <property type="component" value="Unassembled WGS sequence"/>
</dbReference>
<accession>A0AA41XM41</accession>
<dbReference type="SUPFAM" id="SSF55073">
    <property type="entry name" value="Nucleotide cyclase"/>
    <property type="match status" value="1"/>
</dbReference>
<keyword evidence="6" id="KW-1185">Reference proteome</keyword>
<sequence>MTPGLSCASCGTGLAAKAKFCSECGAPRAEAARSAEYKQVTVLFADVVRSMDIATRVGAERLREIMTDLVERSTAVVRRYGGTVDKFTGDGLMAVFGAPAALEDHAIRACLAALGIQAAAATLSEEVRARDGITLQLRVGLNSGQVIAGEIGSGAGSYTAIGEQVGMAQRMESVAAPGAVMVSESTARLIGHVAVLGEPQEAQVKGTDRPVPTWRLIAVDDRHARRRGESKLVGRAWELNTVAAILDEAIGGSGCVVSFVGPPGIGKSRMVREAAAVAVDRGVPVFNAHCESHASDVPFHAVAGLLRAAIGIEDLDADKARRQVGELFAEADAEDLVLLHDLLGVREAPLPDVAPDARRRRVTSLINGAALERQEPGVYVIEDVHWIDEASESMLAGFLAIIPQTPTLVLLTYRPEYQGRLTRLSGVQSLALRPLTDAHTSALTAELLGNDPSTRALAQLIATRAAGNPFFAEEIVRDLSERDVLQGDTGDYRLADSVLERPDEVAVPATLQATIGARIDRLSPTAKRTLNAAAVIGSRFDVDLLDELAEDADPAALIDAELIDQVRFTPKTQYAFRHPLIHAVAYESQLKADRAKLHRRLAAAIEARGSVDENAALIAEHMEGAGDLPGAFAWHMRAGAWTNYRDIAAAHSSWRRARRVADRLPEDHPDRMSMRIAPRMFLCATASRQGGRSAETGFDELRQLCNAAGDQRSLAVGMVGPMTDSLMNVRREEASRLADEQVRLLESIGDPTLTLGLLSMALLVKHETAEMAEILRLSQHVIDLADDDFTKGNLVFGSPLTYCLPMRGVARACLGLTGWREDFQRAMAAARHADAMSRASSVYYTYMSALTFGLVLPDETVLAHSAGNYELARQAGEDIAESLSETVHGVVLASRGGADRAAGIELLVRARERALELQFTLVIPPFVNSYIARDWASRGDVDGAIELARTAFADMATAKRCVWLPLAVTALVEALVKRGADQDLDDAKVAIDRLAGAPTDPGYVVNDIALLRLRALLAQAHGDAGSYRDYRDRYRAMAKSLGFQGHMALARAMA</sequence>
<dbReference type="EMBL" id="MVHD01000067">
    <property type="protein sequence ID" value="OQZ88164.1"/>
    <property type="molecule type" value="Genomic_DNA"/>
</dbReference>
<name>A0AA41XM41_9MYCO</name>
<dbReference type="PANTHER" id="PTHR16305">
    <property type="entry name" value="TESTICULAR SOLUBLE ADENYLYL CYCLASE"/>
    <property type="match status" value="1"/>
</dbReference>
<dbReference type="GO" id="GO:0004016">
    <property type="term" value="F:adenylate cyclase activity"/>
    <property type="evidence" value="ECO:0007669"/>
    <property type="project" value="TreeGrafter"/>
</dbReference>
<evidence type="ECO:0000313" key="5">
    <source>
        <dbReference type="EMBL" id="OQZ88164.1"/>
    </source>
</evidence>
<reference evidence="5 6" key="1">
    <citation type="submission" date="2017-02" db="EMBL/GenBank/DDBJ databases">
        <title>The new phylogeny of genus Mycobacterium.</title>
        <authorList>
            <person name="Tortoli E."/>
            <person name="Trovato A."/>
            <person name="Cirillo D.M."/>
        </authorList>
    </citation>
    <scope>NUCLEOTIDE SEQUENCE [LARGE SCALE GENOMIC DNA]</scope>
    <source>
        <strain evidence="5 6">DSM 45230</strain>
    </source>
</reference>
<organism evidence="4 7">
    <name type="scientific">Mycobacterium alsense</name>
    <dbReference type="NCBI Taxonomy" id="324058"/>
    <lineage>
        <taxon>Bacteria</taxon>
        <taxon>Bacillati</taxon>
        <taxon>Actinomycetota</taxon>
        <taxon>Actinomycetes</taxon>
        <taxon>Mycobacteriales</taxon>
        <taxon>Mycobacteriaceae</taxon>
        <taxon>Mycobacterium</taxon>
    </lineage>
</organism>
<dbReference type="PANTHER" id="PTHR16305:SF28">
    <property type="entry name" value="GUANYLATE CYCLASE DOMAIN-CONTAINING PROTEIN"/>
    <property type="match status" value="1"/>
</dbReference>
<dbReference type="EMBL" id="JACKVH010000009">
    <property type="protein sequence ID" value="MCV7377864.1"/>
    <property type="molecule type" value="Genomic_DNA"/>
</dbReference>
<dbReference type="InterPro" id="IPR029787">
    <property type="entry name" value="Nucleotide_cyclase"/>
</dbReference>
<keyword evidence="1" id="KW-0547">Nucleotide-binding</keyword>
<feature type="domain" description="Guanylate cyclase" evidence="3">
    <location>
        <begin position="41"/>
        <end position="172"/>
    </location>
</feature>
<dbReference type="GO" id="GO:0005524">
    <property type="term" value="F:ATP binding"/>
    <property type="evidence" value="ECO:0007669"/>
    <property type="project" value="UniProtKB-KW"/>
</dbReference>
<evidence type="ECO:0000256" key="2">
    <source>
        <dbReference type="ARBA" id="ARBA00022840"/>
    </source>
</evidence>
<evidence type="ECO:0000313" key="6">
    <source>
        <dbReference type="Proteomes" id="UP000192319"/>
    </source>
</evidence>
<dbReference type="GO" id="GO:0005737">
    <property type="term" value="C:cytoplasm"/>
    <property type="evidence" value="ECO:0007669"/>
    <property type="project" value="TreeGrafter"/>
</dbReference>
<evidence type="ECO:0000313" key="7">
    <source>
        <dbReference type="Proteomes" id="UP001141650"/>
    </source>
</evidence>
<dbReference type="SUPFAM" id="SSF52540">
    <property type="entry name" value="P-loop containing nucleoside triphosphate hydrolases"/>
    <property type="match status" value="1"/>
</dbReference>
<proteinExistence type="predicted"/>
<dbReference type="Proteomes" id="UP001141650">
    <property type="component" value="Unassembled WGS sequence"/>
</dbReference>
<reference evidence="4" key="2">
    <citation type="submission" date="2020-07" db="EMBL/GenBank/DDBJ databases">
        <authorList>
            <person name="Pettersson B.M.F."/>
            <person name="Behra P.R.K."/>
            <person name="Ramesh M."/>
            <person name="Das S."/>
            <person name="Dasgupta S."/>
            <person name="Kirsebom L.A."/>
        </authorList>
    </citation>
    <scope>NUCLEOTIDE SEQUENCE</scope>
    <source>
        <strain evidence="4">CCUG 55640</strain>
    </source>
</reference>
<dbReference type="AlphaFoldDB" id="A0AA41XM41"/>
<dbReference type="InterPro" id="IPR027417">
    <property type="entry name" value="P-loop_NTPase"/>
</dbReference>
<protein>
    <submittedName>
        <fullName evidence="4">AAA family ATPase</fullName>
    </submittedName>
    <submittedName>
        <fullName evidence="5">Cyclase</fullName>
    </submittedName>
</protein>
<comment type="caution">
    <text evidence="4">The sequence shown here is derived from an EMBL/GenBank/DDBJ whole genome shotgun (WGS) entry which is preliminary data.</text>
</comment>
<evidence type="ECO:0000259" key="3">
    <source>
        <dbReference type="PROSITE" id="PS50125"/>
    </source>
</evidence>
<dbReference type="SMART" id="SM00044">
    <property type="entry name" value="CYCc"/>
    <property type="match status" value="1"/>
</dbReference>
<evidence type="ECO:0000256" key="1">
    <source>
        <dbReference type="ARBA" id="ARBA00022741"/>
    </source>
</evidence>
<dbReference type="InterPro" id="IPR041664">
    <property type="entry name" value="AAA_16"/>
</dbReference>
<dbReference type="InterPro" id="IPR001054">
    <property type="entry name" value="A/G_cyclase"/>
</dbReference>
<dbReference type="Pfam" id="PF13191">
    <property type="entry name" value="AAA_16"/>
    <property type="match status" value="1"/>
</dbReference>
<dbReference type="Gene3D" id="3.30.70.1230">
    <property type="entry name" value="Nucleotide cyclase"/>
    <property type="match status" value="1"/>
</dbReference>
<evidence type="ECO:0000313" key="4">
    <source>
        <dbReference type="EMBL" id="MCV7377864.1"/>
    </source>
</evidence>